<name>A0A059A2G3_EUCGR</name>
<accession>A0A059A2G3</accession>
<gene>
    <name evidence="2" type="ORF">EUGRSUZ_K02042</name>
</gene>
<feature type="region of interest" description="Disordered" evidence="1">
    <location>
        <begin position="73"/>
        <end position="105"/>
    </location>
</feature>
<dbReference type="EMBL" id="KK198763">
    <property type="protein sequence ID" value="KCW48322.1"/>
    <property type="molecule type" value="Genomic_DNA"/>
</dbReference>
<organism evidence="2">
    <name type="scientific">Eucalyptus grandis</name>
    <name type="common">Flooded gum</name>
    <dbReference type="NCBI Taxonomy" id="71139"/>
    <lineage>
        <taxon>Eukaryota</taxon>
        <taxon>Viridiplantae</taxon>
        <taxon>Streptophyta</taxon>
        <taxon>Embryophyta</taxon>
        <taxon>Tracheophyta</taxon>
        <taxon>Spermatophyta</taxon>
        <taxon>Magnoliopsida</taxon>
        <taxon>eudicotyledons</taxon>
        <taxon>Gunneridae</taxon>
        <taxon>Pentapetalae</taxon>
        <taxon>rosids</taxon>
        <taxon>malvids</taxon>
        <taxon>Myrtales</taxon>
        <taxon>Myrtaceae</taxon>
        <taxon>Myrtoideae</taxon>
        <taxon>Eucalypteae</taxon>
        <taxon>Eucalyptus</taxon>
    </lineage>
</organism>
<dbReference type="Gramene" id="KCW48322">
    <property type="protein sequence ID" value="KCW48322"/>
    <property type="gene ID" value="EUGRSUZ_K02042"/>
</dbReference>
<dbReference type="AlphaFoldDB" id="A0A059A2G3"/>
<sequence length="139" mass="15813">MQANHIVLKYYELPCSYCTKKTLLKKTRAERIWSSSCDSSSCNIQIKATQKDSGAQAPTFKLLLQDCIKEQTHSKKRPFAPKPQFLKGNGWHTTRNRKPLGTFEAMPRTHDSLLKDLPGNFGWNQVTQTISNSKNLDSI</sequence>
<evidence type="ECO:0000313" key="2">
    <source>
        <dbReference type="EMBL" id="KCW48322.1"/>
    </source>
</evidence>
<evidence type="ECO:0000256" key="1">
    <source>
        <dbReference type="SAM" id="MobiDB-lite"/>
    </source>
</evidence>
<reference evidence="2" key="1">
    <citation type="submission" date="2013-07" db="EMBL/GenBank/DDBJ databases">
        <title>The genome of Eucalyptus grandis.</title>
        <authorList>
            <person name="Schmutz J."/>
            <person name="Hayes R."/>
            <person name="Myburg A."/>
            <person name="Tuskan G."/>
            <person name="Grattapaglia D."/>
            <person name="Rokhsar D.S."/>
        </authorList>
    </citation>
    <scope>NUCLEOTIDE SEQUENCE</scope>
    <source>
        <tissue evidence="2">Leaf extractions</tissue>
    </source>
</reference>
<proteinExistence type="predicted"/>
<protein>
    <submittedName>
        <fullName evidence="2">Uncharacterized protein</fullName>
    </submittedName>
</protein>
<dbReference type="InParanoid" id="A0A059A2G3"/>